<comment type="caution">
    <text evidence="3">The sequence shown here is derived from an EMBL/GenBank/DDBJ whole genome shotgun (WGS) entry which is preliminary data.</text>
</comment>
<reference evidence="3 4" key="1">
    <citation type="journal article" date="2018" name="Cell">
        <title>The Chara Genome: Secondary Complexity and Implications for Plant Terrestrialization.</title>
        <authorList>
            <person name="Nishiyama T."/>
            <person name="Sakayama H."/>
            <person name="Vries J.D."/>
            <person name="Buschmann H."/>
            <person name="Saint-Marcoux D."/>
            <person name="Ullrich K.K."/>
            <person name="Haas F.B."/>
            <person name="Vanderstraeten L."/>
            <person name="Becker D."/>
            <person name="Lang D."/>
            <person name="Vosolsobe S."/>
            <person name="Rombauts S."/>
            <person name="Wilhelmsson P.K.I."/>
            <person name="Janitza P."/>
            <person name="Kern R."/>
            <person name="Heyl A."/>
            <person name="Rumpler F."/>
            <person name="Villalobos L.I.A.C."/>
            <person name="Clay J.M."/>
            <person name="Skokan R."/>
            <person name="Toyoda A."/>
            <person name="Suzuki Y."/>
            <person name="Kagoshima H."/>
            <person name="Schijlen E."/>
            <person name="Tajeshwar N."/>
            <person name="Catarino B."/>
            <person name="Hetherington A.J."/>
            <person name="Saltykova A."/>
            <person name="Bonnot C."/>
            <person name="Breuninger H."/>
            <person name="Symeonidi A."/>
            <person name="Radhakrishnan G.V."/>
            <person name="Van Nieuwerburgh F."/>
            <person name="Deforce D."/>
            <person name="Chang C."/>
            <person name="Karol K.G."/>
            <person name="Hedrich R."/>
            <person name="Ulvskov P."/>
            <person name="Glockner G."/>
            <person name="Delwiche C.F."/>
            <person name="Petrasek J."/>
            <person name="Van de Peer Y."/>
            <person name="Friml J."/>
            <person name="Beilby M."/>
            <person name="Dolan L."/>
            <person name="Kohara Y."/>
            <person name="Sugano S."/>
            <person name="Fujiyama A."/>
            <person name="Delaux P.-M."/>
            <person name="Quint M."/>
            <person name="TheiBen G."/>
            <person name="Hagemann M."/>
            <person name="Harholt J."/>
            <person name="Dunand C."/>
            <person name="Zachgo S."/>
            <person name="Langdale J."/>
            <person name="Maumus F."/>
            <person name="Straeten D.V.D."/>
            <person name="Gould S.B."/>
            <person name="Rensing S.A."/>
        </authorList>
    </citation>
    <scope>NUCLEOTIDE SEQUENCE [LARGE SCALE GENOMIC DNA]</scope>
    <source>
        <strain evidence="3 4">S276</strain>
    </source>
</reference>
<protein>
    <submittedName>
        <fullName evidence="3">Uncharacterized protein</fullName>
    </submittedName>
</protein>
<evidence type="ECO:0000313" key="3">
    <source>
        <dbReference type="EMBL" id="GBG59777.1"/>
    </source>
</evidence>
<feature type="region of interest" description="Disordered" evidence="2">
    <location>
        <begin position="304"/>
        <end position="327"/>
    </location>
</feature>
<gene>
    <name evidence="3" type="ORF">CBR_g54880</name>
</gene>
<organism evidence="3 4">
    <name type="scientific">Chara braunii</name>
    <name type="common">Braun's stonewort</name>
    <dbReference type="NCBI Taxonomy" id="69332"/>
    <lineage>
        <taxon>Eukaryota</taxon>
        <taxon>Viridiplantae</taxon>
        <taxon>Streptophyta</taxon>
        <taxon>Charophyceae</taxon>
        <taxon>Charales</taxon>
        <taxon>Characeae</taxon>
        <taxon>Chara</taxon>
    </lineage>
</organism>
<feature type="region of interest" description="Disordered" evidence="2">
    <location>
        <begin position="1"/>
        <end position="73"/>
    </location>
</feature>
<keyword evidence="1" id="KW-0175">Coiled coil</keyword>
<evidence type="ECO:0000256" key="1">
    <source>
        <dbReference type="SAM" id="Coils"/>
    </source>
</evidence>
<dbReference type="Gramene" id="GBG59777">
    <property type="protein sequence ID" value="GBG59777"/>
    <property type="gene ID" value="CBR_g54880"/>
</dbReference>
<feature type="compositionally biased region" description="Basic and acidic residues" evidence="2">
    <location>
        <begin position="51"/>
        <end position="73"/>
    </location>
</feature>
<sequence>MVEDEGVGACTTVDSRLAEHAAEHPNIEIPASNKPSSGLPHVGGGVSVEAPARETHEARARRSSGETAEEKSARVQARLTEIYETKVRMEAVGVAPAPPIDPRTSEQRIDEMWARYESKRDAARLRSRETGQEYERADEMRETGDVGFSTARMAIERVERRIRQAATTSFHRYTLLSDERVVARLEVEQLSTQLAEEKAENQEWRTRIEAKEVEWEKKLKDMVAAVERLSATKVVDWTEQSRYGIQGERMHGLLGQGGTVEPPQQKKIKKVFLDPAEAEAKRITEGKSFSFKAPTWLATQQATPMSVEAPAGEPTQRPQSPPAEEGSAKEFHTILLEVRGGTLTGAVAPTEPETVEEETSRLDELVTAMEIDMPLDRPQRLDTLEYRPESVGAQSSEGARVAESEPQGCMGLPLCCEGAAEAEGTPSISNP</sequence>
<evidence type="ECO:0000256" key="2">
    <source>
        <dbReference type="SAM" id="MobiDB-lite"/>
    </source>
</evidence>
<dbReference type="AlphaFoldDB" id="A0A388JPR8"/>
<dbReference type="Proteomes" id="UP000265515">
    <property type="component" value="Unassembled WGS sequence"/>
</dbReference>
<evidence type="ECO:0000313" key="4">
    <source>
        <dbReference type="Proteomes" id="UP000265515"/>
    </source>
</evidence>
<feature type="coiled-coil region" evidence="1">
    <location>
        <begin position="180"/>
        <end position="214"/>
    </location>
</feature>
<dbReference type="EMBL" id="BFEA01000006">
    <property type="protein sequence ID" value="GBG59777.1"/>
    <property type="molecule type" value="Genomic_DNA"/>
</dbReference>
<feature type="compositionally biased region" description="Basic and acidic residues" evidence="2">
    <location>
        <begin position="16"/>
        <end position="26"/>
    </location>
</feature>
<proteinExistence type="predicted"/>
<accession>A0A388JPR8</accession>
<keyword evidence="4" id="KW-1185">Reference proteome</keyword>
<name>A0A388JPR8_CHABU</name>